<name>A0A8J9VXE4_BRALA</name>
<dbReference type="GO" id="GO:0005938">
    <property type="term" value="C:cell cortex"/>
    <property type="evidence" value="ECO:0007669"/>
    <property type="project" value="TreeGrafter"/>
</dbReference>
<evidence type="ECO:0000256" key="9">
    <source>
        <dbReference type="RuleBase" id="RU003909"/>
    </source>
</evidence>
<evidence type="ECO:0000256" key="5">
    <source>
        <dbReference type="ARBA" id="ARBA00022490"/>
    </source>
</evidence>
<protein>
    <recommendedName>
        <fullName evidence="4 9">Profilin</fullName>
    </recommendedName>
</protein>
<dbReference type="SUPFAM" id="SSF55770">
    <property type="entry name" value="Profilin (actin-binding protein)"/>
    <property type="match status" value="1"/>
</dbReference>
<keyword evidence="7 8" id="KW-0206">Cytoskeleton</keyword>
<dbReference type="PANTHER" id="PTHR11604">
    <property type="entry name" value="PROFILIN"/>
    <property type="match status" value="1"/>
</dbReference>
<dbReference type="OrthoDB" id="421374at2759"/>
<evidence type="ECO:0000256" key="1">
    <source>
        <dbReference type="ARBA" id="ARBA00004245"/>
    </source>
</evidence>
<comment type="subcellular location">
    <subcellularLocation>
        <location evidence="1">Cytoplasm</location>
        <location evidence="1">Cytoskeleton</location>
    </subcellularLocation>
</comment>
<evidence type="ECO:0000256" key="4">
    <source>
        <dbReference type="ARBA" id="ARBA00013422"/>
    </source>
</evidence>
<dbReference type="Proteomes" id="UP000838412">
    <property type="component" value="Chromosome 1"/>
</dbReference>
<organism evidence="10 11">
    <name type="scientific">Branchiostoma lanceolatum</name>
    <name type="common">Common lancelet</name>
    <name type="synonym">Amphioxus lanceolatum</name>
    <dbReference type="NCBI Taxonomy" id="7740"/>
    <lineage>
        <taxon>Eukaryota</taxon>
        <taxon>Metazoa</taxon>
        <taxon>Chordata</taxon>
        <taxon>Cephalochordata</taxon>
        <taxon>Leptocardii</taxon>
        <taxon>Amphioxiformes</taxon>
        <taxon>Branchiostomatidae</taxon>
        <taxon>Branchiostoma</taxon>
    </lineage>
</organism>
<proteinExistence type="inferred from homology"/>
<keyword evidence="6 9" id="KW-0009">Actin-binding</keyword>
<comment type="function">
    <text evidence="8">Binds to actin and affects the structure of the cytoskeleton. At high concentrations, profilin prevents the polymerization of actin, whereas it enhances it at low concentrations.</text>
</comment>
<dbReference type="Pfam" id="PF00235">
    <property type="entry name" value="Profilin"/>
    <property type="match status" value="1"/>
</dbReference>
<evidence type="ECO:0000256" key="3">
    <source>
        <dbReference type="ARBA" id="ARBA00011583"/>
    </source>
</evidence>
<dbReference type="CDD" id="cd00148">
    <property type="entry name" value="PROF"/>
    <property type="match status" value="1"/>
</dbReference>
<dbReference type="GO" id="GO:0003785">
    <property type="term" value="F:actin monomer binding"/>
    <property type="evidence" value="ECO:0007669"/>
    <property type="project" value="TreeGrafter"/>
</dbReference>
<comment type="subunit">
    <text evidence="3 8">Occurs in many kinds of cells as a complex with monomeric actin in a 1:1 ratio.</text>
</comment>
<dbReference type="InterPro" id="IPR036140">
    <property type="entry name" value="PFN_sf"/>
</dbReference>
<evidence type="ECO:0000313" key="10">
    <source>
        <dbReference type="EMBL" id="CAH1225992.1"/>
    </source>
</evidence>
<keyword evidence="5" id="KW-0963">Cytoplasm</keyword>
<accession>A0A8J9VXE4</accession>
<keyword evidence="11" id="KW-1185">Reference proteome</keyword>
<dbReference type="PANTHER" id="PTHR11604:SF0">
    <property type="entry name" value="PROFILIN"/>
    <property type="match status" value="1"/>
</dbReference>
<evidence type="ECO:0000256" key="7">
    <source>
        <dbReference type="ARBA" id="ARBA00023212"/>
    </source>
</evidence>
<evidence type="ECO:0000256" key="2">
    <source>
        <dbReference type="ARBA" id="ARBA00010058"/>
    </source>
</evidence>
<dbReference type="PROSITE" id="PS00414">
    <property type="entry name" value="PROFILIN"/>
    <property type="match status" value="1"/>
</dbReference>
<dbReference type="GO" id="GO:0005856">
    <property type="term" value="C:cytoskeleton"/>
    <property type="evidence" value="ECO:0007669"/>
    <property type="project" value="UniProtKB-SubCell"/>
</dbReference>
<evidence type="ECO:0000256" key="8">
    <source>
        <dbReference type="RuleBase" id="RU003908"/>
    </source>
</evidence>
<dbReference type="InterPro" id="IPR048278">
    <property type="entry name" value="PFN"/>
</dbReference>
<reference evidence="10" key="1">
    <citation type="submission" date="2022-01" db="EMBL/GenBank/DDBJ databases">
        <authorList>
            <person name="Braso-Vives M."/>
        </authorList>
    </citation>
    <scope>NUCLEOTIDE SEQUENCE</scope>
</reference>
<dbReference type="FunFam" id="3.30.450.30:FF:000001">
    <property type="entry name" value="Profilin"/>
    <property type="match status" value="1"/>
</dbReference>
<dbReference type="InterPro" id="IPR027310">
    <property type="entry name" value="Profilin_CS"/>
</dbReference>
<dbReference type="SMART" id="SM00392">
    <property type="entry name" value="PROF"/>
    <property type="match status" value="1"/>
</dbReference>
<dbReference type="PRINTS" id="PR01640">
    <property type="entry name" value="PROFILINPLNT"/>
</dbReference>
<dbReference type="InterPro" id="IPR005455">
    <property type="entry name" value="PFN_euk"/>
</dbReference>
<evidence type="ECO:0000256" key="6">
    <source>
        <dbReference type="ARBA" id="ARBA00023203"/>
    </source>
</evidence>
<dbReference type="AlphaFoldDB" id="A0A8J9VXE4"/>
<dbReference type="EMBL" id="OV696686">
    <property type="protein sequence ID" value="CAH1225992.1"/>
    <property type="molecule type" value="Genomic_DNA"/>
</dbReference>
<dbReference type="Gene3D" id="3.30.450.30">
    <property type="entry name" value="Dynein light chain 2a, cytoplasmic"/>
    <property type="match status" value="1"/>
</dbReference>
<evidence type="ECO:0000313" key="11">
    <source>
        <dbReference type="Proteomes" id="UP000838412"/>
    </source>
</evidence>
<sequence length="126" mass="13828">MSWQQYLDQHLVQTQCVTAGAICGLDGSIWAKSNGLEISTDEVATLGRAFTSNEVLIQSGIRIGGVKYIYLSGDDKLIRGKKDRTGVHIVKTKTAMVMAIYAEPILPEQCACVVEKLGDWLIQNEL</sequence>
<dbReference type="PRINTS" id="PR00392">
    <property type="entry name" value="PROFILIN"/>
</dbReference>
<dbReference type="OMA" id="YICLYAE"/>
<comment type="similarity">
    <text evidence="2 9">Belongs to the profilin family.</text>
</comment>
<gene>
    <name evidence="10" type="primary">PFN4</name>
    <name evidence="10" type="ORF">BLAG_LOCUS216</name>
</gene>